<dbReference type="SUPFAM" id="SSF51735">
    <property type="entry name" value="NAD(P)-binding Rossmann-fold domains"/>
    <property type="match status" value="1"/>
</dbReference>
<protein>
    <submittedName>
        <fullName evidence="7">L-threonine 3-dehydrogenase</fullName>
    </submittedName>
</protein>
<reference evidence="7 8" key="1">
    <citation type="submission" date="2019-07" db="EMBL/GenBank/DDBJ databases">
        <title>Genomic Encyclopedia of Type Strains, Phase I: the one thousand microbial genomes (KMG-I) project.</title>
        <authorList>
            <person name="Kyrpides N."/>
        </authorList>
    </citation>
    <scope>NUCLEOTIDE SEQUENCE [LARGE SCALE GENOMIC DNA]</scope>
    <source>
        <strain evidence="7 8">DSM 13558</strain>
    </source>
</reference>
<proteinExistence type="inferred from homology"/>
<evidence type="ECO:0000256" key="1">
    <source>
        <dbReference type="ARBA" id="ARBA00022723"/>
    </source>
</evidence>
<comment type="similarity">
    <text evidence="4">Belongs to the zinc-containing alcohol dehydrogenase family.</text>
</comment>
<feature type="domain" description="Alcohol dehydrogenase-like N-terminal" evidence="6">
    <location>
        <begin position="29"/>
        <end position="137"/>
    </location>
</feature>
<dbReference type="Pfam" id="PF08240">
    <property type="entry name" value="ADH_N"/>
    <property type="match status" value="1"/>
</dbReference>
<dbReference type="Pfam" id="PF00107">
    <property type="entry name" value="ADH_zinc_N"/>
    <property type="match status" value="1"/>
</dbReference>
<dbReference type="Proteomes" id="UP000315343">
    <property type="component" value="Unassembled WGS sequence"/>
</dbReference>
<dbReference type="GO" id="GO:0016491">
    <property type="term" value="F:oxidoreductase activity"/>
    <property type="evidence" value="ECO:0007669"/>
    <property type="project" value="UniProtKB-KW"/>
</dbReference>
<evidence type="ECO:0000313" key="7">
    <source>
        <dbReference type="EMBL" id="TWH76975.1"/>
    </source>
</evidence>
<dbReference type="GO" id="GO:0008270">
    <property type="term" value="F:zinc ion binding"/>
    <property type="evidence" value="ECO:0007669"/>
    <property type="project" value="InterPro"/>
</dbReference>
<dbReference type="Gene3D" id="3.40.50.720">
    <property type="entry name" value="NAD(P)-binding Rossmann-like Domain"/>
    <property type="match status" value="1"/>
</dbReference>
<dbReference type="InterPro" id="IPR002328">
    <property type="entry name" value="ADH_Zn_CS"/>
</dbReference>
<dbReference type="OrthoDB" id="9769198at2"/>
<accession>A0A562J2C2</accession>
<dbReference type="EMBL" id="VLKH01000014">
    <property type="protein sequence ID" value="TWH76975.1"/>
    <property type="molecule type" value="Genomic_DNA"/>
</dbReference>
<feature type="domain" description="Alcohol dehydrogenase-like C-terminal" evidence="5">
    <location>
        <begin position="179"/>
        <end position="303"/>
    </location>
</feature>
<keyword evidence="2 4" id="KW-0862">Zinc</keyword>
<evidence type="ECO:0000256" key="4">
    <source>
        <dbReference type="RuleBase" id="RU361277"/>
    </source>
</evidence>
<comment type="cofactor">
    <cofactor evidence="4">
        <name>Zn(2+)</name>
        <dbReference type="ChEBI" id="CHEBI:29105"/>
    </cofactor>
</comment>
<evidence type="ECO:0000256" key="2">
    <source>
        <dbReference type="ARBA" id="ARBA00022833"/>
    </source>
</evidence>
<dbReference type="SUPFAM" id="SSF50129">
    <property type="entry name" value="GroES-like"/>
    <property type="match status" value="1"/>
</dbReference>
<dbReference type="InterPro" id="IPR013154">
    <property type="entry name" value="ADH-like_N"/>
</dbReference>
<dbReference type="AlphaFoldDB" id="A0A562J2C2"/>
<dbReference type="InterPro" id="IPR013149">
    <property type="entry name" value="ADH-like_C"/>
</dbReference>
<evidence type="ECO:0000259" key="6">
    <source>
        <dbReference type="Pfam" id="PF08240"/>
    </source>
</evidence>
<dbReference type="InterPro" id="IPR011032">
    <property type="entry name" value="GroES-like_sf"/>
</dbReference>
<dbReference type="PROSITE" id="PS00059">
    <property type="entry name" value="ADH_ZINC"/>
    <property type="match status" value="1"/>
</dbReference>
<comment type="caution">
    <text evidence="7">The sequence shown here is derived from an EMBL/GenBank/DDBJ whole genome shotgun (WGS) entry which is preliminary data.</text>
</comment>
<organism evidence="7 8">
    <name type="scientific">Sedimentibacter saalensis</name>
    <dbReference type="NCBI Taxonomy" id="130788"/>
    <lineage>
        <taxon>Bacteria</taxon>
        <taxon>Bacillati</taxon>
        <taxon>Bacillota</taxon>
        <taxon>Tissierellia</taxon>
        <taxon>Sedimentibacter</taxon>
    </lineage>
</organism>
<evidence type="ECO:0000313" key="8">
    <source>
        <dbReference type="Proteomes" id="UP000315343"/>
    </source>
</evidence>
<evidence type="ECO:0000256" key="3">
    <source>
        <dbReference type="ARBA" id="ARBA00023002"/>
    </source>
</evidence>
<dbReference type="PANTHER" id="PTHR43401:SF2">
    <property type="entry name" value="L-THREONINE 3-DEHYDROGENASE"/>
    <property type="match status" value="1"/>
</dbReference>
<dbReference type="PANTHER" id="PTHR43401">
    <property type="entry name" value="L-THREONINE 3-DEHYDROGENASE"/>
    <property type="match status" value="1"/>
</dbReference>
<evidence type="ECO:0000259" key="5">
    <source>
        <dbReference type="Pfam" id="PF00107"/>
    </source>
</evidence>
<dbReference type="RefSeq" id="WP_145086581.1">
    <property type="nucleotide sequence ID" value="NZ_JAYFNS010000017.1"/>
</dbReference>
<dbReference type="InterPro" id="IPR050129">
    <property type="entry name" value="Zn_alcohol_dh"/>
</dbReference>
<name>A0A562J2C2_9FIRM</name>
<dbReference type="Gene3D" id="3.90.180.10">
    <property type="entry name" value="Medium-chain alcohol dehydrogenases, catalytic domain"/>
    <property type="match status" value="1"/>
</dbReference>
<gene>
    <name evidence="7" type="ORF">LY60_03451</name>
</gene>
<keyword evidence="1 4" id="KW-0479">Metal-binding</keyword>
<keyword evidence="3" id="KW-0560">Oxidoreductase</keyword>
<sequence length="345" mass="36730">MNKTMKCIVKVSAGPGNLELWEKPIPSPGPGEVLVKVHLTAICGTDIHIKDWEEFAQKRMSPPTTIGHEFCGNIIEVGPGVSKERIGQLVSAESHIACHKCSLCLDGKENLCVNTKAIGVHVDGCFAEYVTIPSENAYVCNPAVSEENNAMLEPLGVAVHAATKVELGGKIVAITGCGPIGLMAATVAKKLGAAKVICVEPNSYRAEAAYKMGADLVLNPIGCDIVEEMKRECEGLGPDVVLEFSGNVGGIQAATKYIRAGGSIVVGGLPNREVPLNFTETFYRGVNLIGISGREMYHTWKVMKGLLDSGMDVSGCVSHILPMEEFDKAFELLASGQALKILLRP</sequence>
<dbReference type="InterPro" id="IPR036291">
    <property type="entry name" value="NAD(P)-bd_dom_sf"/>
</dbReference>
<keyword evidence="8" id="KW-1185">Reference proteome</keyword>